<reference evidence="1 2" key="1">
    <citation type="journal article" date="2014" name="Int. J. Syst. Evol. Microbiol.">
        <title>Complete genome sequence of Corynebacterium casei LMG S-19264T (=DSM 44701T), isolated from a smear-ripened cheese.</title>
        <authorList>
            <consortium name="US DOE Joint Genome Institute (JGI-PGF)"/>
            <person name="Walter F."/>
            <person name="Albersmeier A."/>
            <person name="Kalinowski J."/>
            <person name="Ruckert C."/>
        </authorList>
    </citation>
    <scope>NUCLEOTIDE SEQUENCE [LARGE SCALE GENOMIC DNA]</scope>
    <source>
        <strain evidence="1 2">CGMCC 1.15295</strain>
    </source>
</reference>
<gene>
    <name evidence="1" type="ORF">GCM10011531_14700</name>
</gene>
<dbReference type="Proteomes" id="UP000598120">
    <property type="component" value="Unassembled WGS sequence"/>
</dbReference>
<name>A0A8J2TP74_9FLAO</name>
<protein>
    <submittedName>
        <fullName evidence="1">Uncharacterized protein</fullName>
    </submittedName>
</protein>
<accession>A0A8J2TP74</accession>
<evidence type="ECO:0000313" key="1">
    <source>
        <dbReference type="EMBL" id="GFZ84809.1"/>
    </source>
</evidence>
<evidence type="ECO:0000313" key="2">
    <source>
        <dbReference type="Proteomes" id="UP000598120"/>
    </source>
</evidence>
<dbReference type="AlphaFoldDB" id="A0A8J2TP74"/>
<keyword evidence="2" id="KW-1185">Reference proteome</keyword>
<dbReference type="EMBL" id="BMIC01000002">
    <property type="protein sequence ID" value="GFZ84809.1"/>
    <property type="molecule type" value="Genomic_DNA"/>
</dbReference>
<organism evidence="1 2">
    <name type="scientific">Aquaticitalea lipolytica</name>
    <dbReference type="NCBI Taxonomy" id="1247562"/>
    <lineage>
        <taxon>Bacteria</taxon>
        <taxon>Pseudomonadati</taxon>
        <taxon>Bacteroidota</taxon>
        <taxon>Flavobacteriia</taxon>
        <taxon>Flavobacteriales</taxon>
        <taxon>Flavobacteriaceae</taxon>
        <taxon>Aquaticitalea</taxon>
    </lineage>
</organism>
<proteinExistence type="predicted"/>
<sequence length="198" mass="22944">MTNDILTVVKHLSKNENTSELSKLKTNSRAELENENKPGSRAKMLRNLIFVFTLGISLISCKNVKTKSYCEFDFFENSSGIKFPENVEILDCEDDLEGLIWLHLKFDRESALEFVTKNEMHKYSNKIKNELSKLYGSEDDQLIESVSTYINENVEPITKNQDTYLKTVQTEHQFVIYIINKDSGYFWGQIGYPDWSGD</sequence>
<comment type="caution">
    <text evidence="1">The sequence shown here is derived from an EMBL/GenBank/DDBJ whole genome shotgun (WGS) entry which is preliminary data.</text>
</comment>